<keyword evidence="5" id="KW-1185">Reference proteome</keyword>
<accession>A0A811LLT4</accession>
<sequence length="476" mass="55111">MLRSSQIPRRLFSISSINRILSQEFRLDNEWEQRISHLKEFNMGGSYEWITSVQKKMAGDGKASAIDVDAAVCIAKEQDQVEDVVDLVYKLRHTSNAGFTLPSTSYGLVRLLLKYDQVAEVFKVLNDSINYGVFPDEHAYAVLIDYFLKKNNVPGAAKVASMVMQQEMFDSELLNLVGVYSLIKFVELEKDQRVFDDVVNGKEAVEESNDMDFEDELTFRFPYLRPAYNDNHFDIESAKDLVAKSLDWYSWYKPEWKPSLQLLSAVVKEDVSKVKLILEKKEKLEGSAVGLAKKLIDEYSGVNSEEVKEGEEAKEGGEEKKEGEEATAEEAGPWDEVKKLLPKSETTEAFSTVVHNHIKANQANLEQTLIRQKKDSFTNWANRRRELIHAQAEHLELQLQLKEIANERQLAKEEIKLLRFFDNRVEWEDKAKEMDELYHEFQLDVEDESQTEEVYGRTIFDKVRDERKMAVHQKKW</sequence>
<dbReference type="Proteomes" id="UP000614601">
    <property type="component" value="Unassembled WGS sequence"/>
</dbReference>
<feature type="compositionally biased region" description="Basic and acidic residues" evidence="3">
    <location>
        <begin position="305"/>
        <end position="324"/>
    </location>
</feature>
<dbReference type="AlphaFoldDB" id="A0A811LLT4"/>
<dbReference type="EMBL" id="CAJFCW020000006">
    <property type="protein sequence ID" value="CAG9124793.1"/>
    <property type="molecule type" value="Genomic_DNA"/>
</dbReference>
<gene>
    <name evidence="4" type="ORF">BOKJ2_LOCUS12781</name>
</gene>
<proteinExistence type="predicted"/>
<reference evidence="4" key="1">
    <citation type="submission" date="2020-09" db="EMBL/GenBank/DDBJ databases">
        <authorList>
            <person name="Kikuchi T."/>
        </authorList>
    </citation>
    <scope>NUCLEOTIDE SEQUENCE</scope>
    <source>
        <strain evidence="4">SH1</strain>
    </source>
</reference>
<evidence type="ECO:0000313" key="5">
    <source>
        <dbReference type="Proteomes" id="UP000614601"/>
    </source>
</evidence>
<evidence type="ECO:0000256" key="2">
    <source>
        <dbReference type="SAM" id="Coils"/>
    </source>
</evidence>
<keyword evidence="2" id="KW-0175">Coiled coil</keyword>
<name>A0A811LLT4_9BILA</name>
<evidence type="ECO:0000313" key="4">
    <source>
        <dbReference type="EMBL" id="CAD5228644.1"/>
    </source>
</evidence>
<dbReference type="Proteomes" id="UP000783686">
    <property type="component" value="Unassembled WGS sequence"/>
</dbReference>
<dbReference type="InterPro" id="IPR019266">
    <property type="entry name" value="Ribosomal_mS27"/>
</dbReference>
<dbReference type="InterPro" id="IPR034913">
    <property type="entry name" value="mS27/PTCD2"/>
</dbReference>
<comment type="subcellular location">
    <subcellularLocation>
        <location evidence="1">Mitochondrion</location>
    </subcellularLocation>
</comment>
<dbReference type="GO" id="GO:0005739">
    <property type="term" value="C:mitochondrion"/>
    <property type="evidence" value="ECO:0007669"/>
    <property type="project" value="UniProtKB-SubCell"/>
</dbReference>
<dbReference type="Pfam" id="PF10037">
    <property type="entry name" value="MRP-S27"/>
    <property type="match status" value="1"/>
</dbReference>
<comment type="caution">
    <text evidence="4">The sequence shown here is derived from an EMBL/GenBank/DDBJ whole genome shotgun (WGS) entry which is preliminary data.</text>
</comment>
<feature type="coiled-coil region" evidence="2">
    <location>
        <begin position="387"/>
        <end position="414"/>
    </location>
</feature>
<dbReference type="OrthoDB" id="19830at2759"/>
<dbReference type="PANTHER" id="PTHR21393:SF0">
    <property type="entry name" value="SMALL RIBOSOMAL SUBUNIT PROTEIN MS27"/>
    <property type="match status" value="1"/>
</dbReference>
<organism evidence="4 5">
    <name type="scientific">Bursaphelenchus okinawaensis</name>
    <dbReference type="NCBI Taxonomy" id="465554"/>
    <lineage>
        <taxon>Eukaryota</taxon>
        <taxon>Metazoa</taxon>
        <taxon>Ecdysozoa</taxon>
        <taxon>Nematoda</taxon>
        <taxon>Chromadorea</taxon>
        <taxon>Rhabditida</taxon>
        <taxon>Tylenchina</taxon>
        <taxon>Tylenchomorpha</taxon>
        <taxon>Aphelenchoidea</taxon>
        <taxon>Aphelenchoididae</taxon>
        <taxon>Bursaphelenchus</taxon>
    </lineage>
</organism>
<feature type="region of interest" description="Disordered" evidence="3">
    <location>
        <begin position="303"/>
        <end position="335"/>
    </location>
</feature>
<dbReference type="PANTHER" id="PTHR21393">
    <property type="entry name" value="MITOCHONDRIAL 28S RIBOSOMAL PROTEIN S27"/>
    <property type="match status" value="1"/>
</dbReference>
<protein>
    <submittedName>
        <fullName evidence="4">Uncharacterized protein</fullName>
    </submittedName>
</protein>
<dbReference type="EMBL" id="CAJFDH010000006">
    <property type="protein sequence ID" value="CAD5228644.1"/>
    <property type="molecule type" value="Genomic_DNA"/>
</dbReference>
<evidence type="ECO:0000256" key="1">
    <source>
        <dbReference type="ARBA" id="ARBA00004173"/>
    </source>
</evidence>
<evidence type="ECO:0000256" key="3">
    <source>
        <dbReference type="SAM" id="MobiDB-lite"/>
    </source>
</evidence>